<dbReference type="GO" id="GO:0006094">
    <property type="term" value="P:gluconeogenesis"/>
    <property type="evidence" value="ECO:0007669"/>
    <property type="project" value="UniProtKB-UniRule"/>
</dbReference>
<dbReference type="GO" id="GO:0006096">
    <property type="term" value="P:glycolytic process"/>
    <property type="evidence" value="ECO:0007669"/>
    <property type="project" value="UniProtKB-UniRule"/>
</dbReference>
<accession>A0A917HXC6</accession>
<feature type="binding site" evidence="7">
    <location>
        <position position="216"/>
    </location>
    <ligand>
        <name>substrate</name>
    </ligand>
</feature>
<dbReference type="FunFam" id="3.20.20.70:FF:000016">
    <property type="entry name" value="Triosephosphate isomerase"/>
    <property type="match status" value="1"/>
</dbReference>
<dbReference type="GO" id="GO:0005829">
    <property type="term" value="C:cytosol"/>
    <property type="evidence" value="ECO:0007669"/>
    <property type="project" value="TreeGrafter"/>
</dbReference>
<evidence type="ECO:0000256" key="2">
    <source>
        <dbReference type="ARBA" id="ARBA00007422"/>
    </source>
</evidence>
<reference evidence="9" key="2">
    <citation type="submission" date="2020-09" db="EMBL/GenBank/DDBJ databases">
        <authorList>
            <person name="Sun Q."/>
            <person name="Zhou Y."/>
        </authorList>
    </citation>
    <scope>NUCLEOTIDE SEQUENCE</scope>
    <source>
        <strain evidence="9">CGMCC 1.12195</strain>
    </source>
</reference>
<dbReference type="SUPFAM" id="SSF51351">
    <property type="entry name" value="Triosephosphate isomerase (TIM)"/>
    <property type="match status" value="1"/>
</dbReference>
<feature type="active site" description="Proton acceptor" evidence="7">
    <location>
        <position position="170"/>
    </location>
</feature>
<comment type="subunit">
    <text evidence="7 8">Homodimer.</text>
</comment>
<name>A0A917HXC6_9SPHI</name>
<evidence type="ECO:0000256" key="1">
    <source>
        <dbReference type="ARBA" id="ARBA00004680"/>
    </source>
</evidence>
<dbReference type="GO" id="GO:0019563">
    <property type="term" value="P:glycerol catabolic process"/>
    <property type="evidence" value="ECO:0007669"/>
    <property type="project" value="TreeGrafter"/>
</dbReference>
<reference evidence="9" key="1">
    <citation type="journal article" date="2014" name="Int. J. Syst. Evol. Microbiol.">
        <title>Complete genome sequence of Corynebacterium casei LMG S-19264T (=DSM 44701T), isolated from a smear-ripened cheese.</title>
        <authorList>
            <consortium name="US DOE Joint Genome Institute (JGI-PGF)"/>
            <person name="Walter F."/>
            <person name="Albersmeier A."/>
            <person name="Kalinowski J."/>
            <person name="Ruckert C."/>
        </authorList>
    </citation>
    <scope>NUCLEOTIDE SEQUENCE</scope>
    <source>
        <strain evidence="9">CGMCC 1.12195</strain>
    </source>
</reference>
<dbReference type="AlphaFoldDB" id="A0A917HXC6"/>
<gene>
    <name evidence="7 9" type="primary">tpiA</name>
    <name evidence="9" type="ORF">GCM10007415_30740</name>
</gene>
<dbReference type="Pfam" id="PF00121">
    <property type="entry name" value="TIM"/>
    <property type="match status" value="1"/>
</dbReference>
<evidence type="ECO:0000256" key="8">
    <source>
        <dbReference type="RuleBase" id="RU363013"/>
    </source>
</evidence>
<comment type="subcellular location">
    <subcellularLocation>
        <location evidence="7 8">Cytoplasm</location>
    </subcellularLocation>
</comment>
<evidence type="ECO:0000313" key="10">
    <source>
        <dbReference type="Proteomes" id="UP000660862"/>
    </source>
</evidence>
<protein>
    <recommendedName>
        <fullName evidence="7 8">Triosephosphate isomerase</fullName>
        <shortName evidence="7">TIM</shortName>
        <shortName evidence="7">TPI</shortName>
        <ecNumber evidence="7 8">5.3.1.1</ecNumber>
    </recommendedName>
    <alternativeName>
        <fullName evidence="7">Triose-phosphate isomerase</fullName>
    </alternativeName>
</protein>
<dbReference type="Proteomes" id="UP000660862">
    <property type="component" value="Unassembled WGS sequence"/>
</dbReference>
<dbReference type="CDD" id="cd00311">
    <property type="entry name" value="TIM"/>
    <property type="match status" value="1"/>
</dbReference>
<dbReference type="EMBL" id="BMER01000003">
    <property type="protein sequence ID" value="GGG93640.1"/>
    <property type="molecule type" value="Genomic_DNA"/>
</dbReference>
<comment type="pathway">
    <text evidence="1 7 8">Carbohydrate degradation; glycolysis; D-glyceraldehyde 3-phosphate from glycerone phosphate: step 1/1.</text>
</comment>
<comment type="catalytic activity">
    <reaction evidence="7 8">
        <text>D-glyceraldehyde 3-phosphate = dihydroxyacetone phosphate</text>
        <dbReference type="Rhea" id="RHEA:18585"/>
        <dbReference type="ChEBI" id="CHEBI:57642"/>
        <dbReference type="ChEBI" id="CHEBI:59776"/>
        <dbReference type="EC" id="5.3.1.1"/>
    </reaction>
</comment>
<dbReference type="HAMAP" id="MF_00147_B">
    <property type="entry name" value="TIM_B"/>
    <property type="match status" value="1"/>
</dbReference>
<dbReference type="NCBIfam" id="TIGR00419">
    <property type="entry name" value="tim"/>
    <property type="match status" value="1"/>
</dbReference>
<comment type="pathway">
    <text evidence="7 8">Carbohydrate biosynthesis; gluconeogenesis.</text>
</comment>
<evidence type="ECO:0000313" key="9">
    <source>
        <dbReference type="EMBL" id="GGG93640.1"/>
    </source>
</evidence>
<keyword evidence="10" id="KW-1185">Reference proteome</keyword>
<organism evidence="9 10">
    <name type="scientific">Parapedobacter pyrenivorans</name>
    <dbReference type="NCBI Taxonomy" id="1305674"/>
    <lineage>
        <taxon>Bacteria</taxon>
        <taxon>Pseudomonadati</taxon>
        <taxon>Bacteroidota</taxon>
        <taxon>Sphingobacteriia</taxon>
        <taxon>Sphingobacteriales</taxon>
        <taxon>Sphingobacteriaceae</taxon>
        <taxon>Parapedobacter</taxon>
    </lineage>
</organism>
<comment type="function">
    <text evidence="7">Involved in the gluconeogenesis. Catalyzes stereospecifically the conversion of dihydroxyacetone phosphate (DHAP) to D-glyceraldehyde-3-phosphate (G3P).</text>
</comment>
<keyword evidence="3 7" id="KW-0312">Gluconeogenesis</keyword>
<dbReference type="PROSITE" id="PS51440">
    <property type="entry name" value="TIM_2"/>
    <property type="match status" value="1"/>
</dbReference>
<dbReference type="InterPro" id="IPR035990">
    <property type="entry name" value="TIM_sf"/>
</dbReference>
<dbReference type="GO" id="GO:0004807">
    <property type="term" value="F:triose-phosphate isomerase activity"/>
    <property type="evidence" value="ECO:0007669"/>
    <property type="project" value="UniProtKB-UniRule"/>
</dbReference>
<comment type="caution">
    <text evidence="9">The sequence shown here is derived from an EMBL/GenBank/DDBJ whole genome shotgun (WGS) entry which is preliminary data.</text>
</comment>
<dbReference type="InterPro" id="IPR000652">
    <property type="entry name" value="Triosephosphate_isomerase"/>
</dbReference>
<evidence type="ECO:0000256" key="4">
    <source>
        <dbReference type="ARBA" id="ARBA00022490"/>
    </source>
</evidence>
<dbReference type="InterPro" id="IPR022896">
    <property type="entry name" value="TrioseP_Isoase_bac/euk"/>
</dbReference>
<keyword evidence="5 7" id="KW-0324">Glycolysis</keyword>
<evidence type="ECO:0000256" key="7">
    <source>
        <dbReference type="HAMAP-Rule" id="MF_00147"/>
    </source>
</evidence>
<keyword evidence="4 7" id="KW-0963">Cytoplasm</keyword>
<dbReference type="PROSITE" id="PS00171">
    <property type="entry name" value="TIM_1"/>
    <property type="match status" value="1"/>
</dbReference>
<feature type="binding site" evidence="7">
    <location>
        <begin position="9"/>
        <end position="11"/>
    </location>
    <ligand>
        <name>substrate</name>
    </ligand>
</feature>
<dbReference type="InterPro" id="IPR013785">
    <property type="entry name" value="Aldolase_TIM"/>
</dbReference>
<evidence type="ECO:0000256" key="6">
    <source>
        <dbReference type="ARBA" id="ARBA00023235"/>
    </source>
</evidence>
<dbReference type="InterPro" id="IPR020861">
    <property type="entry name" value="Triosephosphate_isomerase_AS"/>
</dbReference>
<evidence type="ECO:0000256" key="3">
    <source>
        <dbReference type="ARBA" id="ARBA00022432"/>
    </source>
</evidence>
<dbReference type="EC" id="5.3.1.1" evidence="7 8"/>
<dbReference type="Gene3D" id="3.20.20.70">
    <property type="entry name" value="Aldolase class I"/>
    <property type="match status" value="1"/>
</dbReference>
<feature type="binding site" evidence="7">
    <location>
        <position position="176"/>
    </location>
    <ligand>
        <name>substrate</name>
    </ligand>
</feature>
<evidence type="ECO:0000256" key="5">
    <source>
        <dbReference type="ARBA" id="ARBA00023152"/>
    </source>
</evidence>
<keyword evidence="6 7" id="KW-0413">Isomerase</keyword>
<sequence length="256" mass="28143">MRKKIVAGNWKMNLDYQQGISLFSEIVNMAKDEVIGDQAVVVCSPFIHLHSIAQLAKGAPQVAVGAQNIYFEEAGAYTGEISALQVKSTGAGYVILGHSERRAYFHEDDYVLSKKADAALEHGLTPIFCVGETKEERESNRYFEVIRTQLEKGVFHLSDNAFDNVVLAYEPVWAIGTGLTASPEQAQEVHAFIRNELAEHFNQEVADRTTILYGGSCNPKNAAELFAQADIDGGLIGGASLKSRDFIEIVKVFNRS</sequence>
<dbReference type="PANTHER" id="PTHR21139:SF42">
    <property type="entry name" value="TRIOSEPHOSPHATE ISOMERASE"/>
    <property type="match status" value="1"/>
</dbReference>
<proteinExistence type="inferred from homology"/>
<feature type="active site" description="Electrophile" evidence="7">
    <location>
        <position position="98"/>
    </location>
</feature>
<dbReference type="RefSeq" id="WP_188506960.1">
    <property type="nucleotide sequence ID" value="NZ_BMER01000003.1"/>
</dbReference>
<dbReference type="GO" id="GO:0046166">
    <property type="term" value="P:glyceraldehyde-3-phosphate biosynthetic process"/>
    <property type="evidence" value="ECO:0007669"/>
    <property type="project" value="TreeGrafter"/>
</dbReference>
<comment type="similarity">
    <text evidence="2 7 8">Belongs to the triosephosphate isomerase family.</text>
</comment>
<dbReference type="PANTHER" id="PTHR21139">
    <property type="entry name" value="TRIOSEPHOSPHATE ISOMERASE"/>
    <property type="match status" value="1"/>
</dbReference>
<feature type="binding site" evidence="7">
    <location>
        <begin position="237"/>
        <end position="238"/>
    </location>
    <ligand>
        <name>substrate</name>
    </ligand>
</feature>